<feature type="region of interest" description="Disordered" evidence="1">
    <location>
        <begin position="444"/>
        <end position="479"/>
    </location>
</feature>
<name>A0A5N6Z6D0_9EURO</name>
<dbReference type="Proteomes" id="UP000327118">
    <property type="component" value="Unassembled WGS sequence"/>
</dbReference>
<evidence type="ECO:0000313" key="3">
    <source>
        <dbReference type="Proteomes" id="UP000327118"/>
    </source>
</evidence>
<evidence type="ECO:0000313" key="2">
    <source>
        <dbReference type="EMBL" id="KAE8353237.1"/>
    </source>
</evidence>
<reference evidence="3" key="1">
    <citation type="submission" date="2019-04" db="EMBL/GenBank/DDBJ databases">
        <title>Friends and foes A comparative genomics studyof 23 Aspergillus species from section Flavi.</title>
        <authorList>
            <consortium name="DOE Joint Genome Institute"/>
            <person name="Kjaerbolling I."/>
            <person name="Vesth T."/>
            <person name="Frisvad J.C."/>
            <person name="Nybo J.L."/>
            <person name="Theobald S."/>
            <person name="Kildgaard S."/>
            <person name="Isbrandt T."/>
            <person name="Kuo A."/>
            <person name="Sato A."/>
            <person name="Lyhne E.K."/>
            <person name="Kogle M.E."/>
            <person name="Wiebenga A."/>
            <person name="Kun R.S."/>
            <person name="Lubbers R.J."/>
            <person name="Makela M.R."/>
            <person name="Barry K."/>
            <person name="Chovatia M."/>
            <person name="Clum A."/>
            <person name="Daum C."/>
            <person name="Haridas S."/>
            <person name="He G."/>
            <person name="LaButti K."/>
            <person name="Lipzen A."/>
            <person name="Mondo S."/>
            <person name="Riley R."/>
            <person name="Salamov A."/>
            <person name="Simmons B.A."/>
            <person name="Magnuson J.K."/>
            <person name="Henrissat B."/>
            <person name="Mortensen U.H."/>
            <person name="Larsen T.O."/>
            <person name="Devries R.P."/>
            <person name="Grigoriev I.V."/>
            <person name="Machida M."/>
            <person name="Baker S.E."/>
            <person name="Andersen M.R."/>
        </authorList>
    </citation>
    <scope>NUCLEOTIDE SEQUENCE [LARGE SCALE GENOMIC DNA]</scope>
    <source>
        <strain evidence="3">CBS 553.77</strain>
    </source>
</reference>
<feature type="region of interest" description="Disordered" evidence="1">
    <location>
        <begin position="378"/>
        <end position="410"/>
    </location>
</feature>
<feature type="compositionally biased region" description="Basic and acidic residues" evidence="1">
    <location>
        <begin position="49"/>
        <end position="59"/>
    </location>
</feature>
<accession>A0A5N6Z6D0</accession>
<dbReference type="AlphaFoldDB" id="A0A5N6Z6D0"/>
<feature type="compositionally biased region" description="Polar residues" evidence="1">
    <location>
        <begin position="465"/>
        <end position="474"/>
    </location>
</feature>
<feature type="region of interest" description="Disordered" evidence="1">
    <location>
        <begin position="1"/>
        <end position="84"/>
    </location>
</feature>
<dbReference type="OrthoDB" id="10251048at2759"/>
<organism evidence="2 3">
    <name type="scientific">Aspergillus coremiiformis</name>
    <dbReference type="NCBI Taxonomy" id="138285"/>
    <lineage>
        <taxon>Eukaryota</taxon>
        <taxon>Fungi</taxon>
        <taxon>Dikarya</taxon>
        <taxon>Ascomycota</taxon>
        <taxon>Pezizomycotina</taxon>
        <taxon>Eurotiomycetes</taxon>
        <taxon>Eurotiomycetidae</taxon>
        <taxon>Eurotiales</taxon>
        <taxon>Aspergillaceae</taxon>
        <taxon>Aspergillus</taxon>
        <taxon>Aspergillus subgen. Circumdati</taxon>
    </lineage>
</organism>
<evidence type="ECO:0000256" key="1">
    <source>
        <dbReference type="SAM" id="MobiDB-lite"/>
    </source>
</evidence>
<sequence length="695" mass="76296">MARGLISPSSTTGQRSRKKKTAVTIESIAPGRAPVGVYHPTPSATPPFHHVESRTENREQTATPSSSEWPRPASNCDSLHSDTSRQRDAVYELRNLDELPSSQAVSLSELCIRGSSRNKGSKSWKPLRLETIENSTGKDSPGSTAFFEIGQNKPRSRMSALHRAHSGECNLNKHGREASISSHLNPQPYKYGPEEQGEEATWQENANTIHYQENPLNYSHNYGVSYPYSHSQRRSCISESPFLRSDGYHNSGHLPWPTDLHSTSSELSFIEAPQPSLYSQDFVTESSIMADSSLNIYSASFDRPDNQSPYEMPVHYDQSDSHGGFSSLRSSLPEPQRGFRDFSPMPWDPSLNVASECVSSPEPNTHAVECQSQTSVFSRSQSSNEATAPRISPADILVSDGKSPHGSTKRHTIEEKLALLTKGVWMEISADELATKQTALPEPSVASNAAHAQEESSRGLIFGSSGKSTTTDPTDSGEVAIGAPCPSTMAKQSQLSLGHSWCDLTERWKGFSGIGLPGYLNLATSKRIRPPPGLSEPVAQSSTAWPSIFRNDPLVTQRRLDEANGWFHKDARGKDQLREQVRDIAQNYAERIERLGGATHASQESAAAKETSLLLGNVIVNLHSYVSENSLRDAAGFADFGDVKSCYCEPSLGGRRSYFDRDPSVEHWRLPLGRALSTMSTKSESSFSPPHTKIH</sequence>
<protein>
    <submittedName>
        <fullName evidence="2">Uncharacterized protein</fullName>
    </submittedName>
</protein>
<gene>
    <name evidence="2" type="ORF">BDV28DRAFT_157174</name>
</gene>
<keyword evidence="3" id="KW-1185">Reference proteome</keyword>
<proteinExistence type="predicted"/>
<dbReference type="EMBL" id="ML739103">
    <property type="protein sequence ID" value="KAE8353237.1"/>
    <property type="molecule type" value="Genomic_DNA"/>
</dbReference>